<dbReference type="AlphaFoldDB" id="A0A8J8GMS4"/>
<gene>
    <name evidence="2" type="ORF">HT576_09025</name>
</gene>
<dbReference type="InterPro" id="IPR036388">
    <property type="entry name" value="WH-like_DNA-bd_sf"/>
</dbReference>
<evidence type="ECO:0000313" key="2">
    <source>
        <dbReference type="EMBL" id="NUB91162.1"/>
    </source>
</evidence>
<dbReference type="Proteomes" id="UP000728647">
    <property type="component" value="Unassembled WGS sequence"/>
</dbReference>
<feature type="domain" description="Helix-turn-helix type 11" evidence="1">
    <location>
        <begin position="19"/>
        <end position="61"/>
    </location>
</feature>
<dbReference type="Pfam" id="PF08279">
    <property type="entry name" value="HTH_11"/>
    <property type="match status" value="1"/>
</dbReference>
<name>A0A8J8GMS4_9EURY</name>
<comment type="caution">
    <text evidence="2">The sequence shown here is derived from an EMBL/GenBank/DDBJ whole genome shotgun (WGS) entry which is preliminary data.</text>
</comment>
<dbReference type="EMBL" id="JABURA010000001">
    <property type="protein sequence ID" value="NUB91162.1"/>
    <property type="molecule type" value="Genomic_DNA"/>
</dbReference>
<evidence type="ECO:0000259" key="1">
    <source>
        <dbReference type="Pfam" id="PF08279"/>
    </source>
</evidence>
<dbReference type="InterPro" id="IPR013196">
    <property type="entry name" value="HTH_11"/>
</dbReference>
<sequence>MGYKKFSENVLTSGEAVSRKQRILQILENEDRPVSTNTIADQLGVHWKTVADDLEELHEQGKVDRKELNNRLTLWWDREIQL</sequence>
<accession>A0A8J8GMS4</accession>
<dbReference type="RefSeq" id="WP_174701826.1">
    <property type="nucleotide sequence ID" value="NZ_JABURA010000001.1"/>
</dbReference>
<dbReference type="Gene3D" id="1.10.10.10">
    <property type="entry name" value="Winged helix-like DNA-binding domain superfamily/Winged helix DNA-binding domain"/>
    <property type="match status" value="1"/>
</dbReference>
<organism evidence="2 3">
    <name type="scientific">Haloterrigena gelatinilytica</name>
    <dbReference type="NCBI Taxonomy" id="2741724"/>
    <lineage>
        <taxon>Archaea</taxon>
        <taxon>Methanobacteriati</taxon>
        <taxon>Methanobacteriota</taxon>
        <taxon>Stenosarchaea group</taxon>
        <taxon>Halobacteria</taxon>
        <taxon>Halobacteriales</taxon>
        <taxon>Natrialbaceae</taxon>
        <taxon>Haloterrigena</taxon>
    </lineage>
</organism>
<dbReference type="OrthoDB" id="35765at2157"/>
<dbReference type="SUPFAM" id="SSF46785">
    <property type="entry name" value="Winged helix' DNA-binding domain"/>
    <property type="match status" value="1"/>
</dbReference>
<protein>
    <submittedName>
        <fullName evidence="2">HTH domain-containing protein</fullName>
    </submittedName>
</protein>
<reference evidence="2" key="1">
    <citation type="submission" date="2020-06" db="EMBL/GenBank/DDBJ databases">
        <title>Haloterrigena sp. nov., an extremely halophilic archaeon isolated from a saline sediment.</title>
        <authorList>
            <person name="Liu B.-B."/>
        </authorList>
    </citation>
    <scope>NUCLEOTIDE SEQUENCE</scope>
    <source>
        <strain evidence="2">SYSU A121-1</strain>
    </source>
</reference>
<dbReference type="InterPro" id="IPR036390">
    <property type="entry name" value="WH_DNA-bd_sf"/>
</dbReference>
<evidence type="ECO:0000313" key="3">
    <source>
        <dbReference type="Proteomes" id="UP000728647"/>
    </source>
</evidence>
<proteinExistence type="predicted"/>